<gene>
    <name evidence="2" type="ORF">SAMN02927937_01667</name>
</gene>
<feature type="transmembrane region" description="Helical" evidence="1">
    <location>
        <begin position="198"/>
        <end position="217"/>
    </location>
</feature>
<evidence type="ECO:0000256" key="1">
    <source>
        <dbReference type="SAM" id="Phobius"/>
    </source>
</evidence>
<evidence type="ECO:0000313" key="2">
    <source>
        <dbReference type="EMBL" id="SEH83163.1"/>
    </source>
</evidence>
<evidence type="ECO:0000313" key="3">
    <source>
        <dbReference type="Proteomes" id="UP000199634"/>
    </source>
</evidence>
<feature type="transmembrane region" description="Helical" evidence="1">
    <location>
        <begin position="156"/>
        <end position="178"/>
    </location>
</feature>
<dbReference type="STRING" id="1159016.SAMN02927937_01667"/>
<feature type="transmembrane region" description="Helical" evidence="1">
    <location>
        <begin position="89"/>
        <end position="112"/>
    </location>
</feature>
<dbReference type="EMBL" id="FNXE01000021">
    <property type="protein sequence ID" value="SEH83163.1"/>
    <property type="molecule type" value="Genomic_DNA"/>
</dbReference>
<reference evidence="2 3" key="1">
    <citation type="submission" date="2016-10" db="EMBL/GenBank/DDBJ databases">
        <authorList>
            <person name="de Groot N.N."/>
        </authorList>
    </citation>
    <scope>NUCLEOTIDE SEQUENCE [LARGE SCALE GENOMIC DNA]</scope>
    <source>
        <strain evidence="2 3">CGMCC 1.10825</strain>
    </source>
</reference>
<feature type="transmembrane region" description="Helical" evidence="1">
    <location>
        <begin position="118"/>
        <end position="136"/>
    </location>
</feature>
<name>A0A1H6LEL8_9FLAO</name>
<dbReference type="AlphaFoldDB" id="A0A1H6LEL8"/>
<protein>
    <submittedName>
        <fullName evidence="2">Uncharacterized protein</fullName>
    </submittedName>
</protein>
<sequence length="235" mass="27409">MRKISEQEINQLFVFTQKHYVEFYDVQVELVDHLANAIEDQWKENPTISFEDALQTEFKKFGVFGFTGLVEQKQGELQKYYNRMLWNEVLKFISIPKVILTVGLYLGIVFFLQKTKSLGEMIILTILLSSFIYFMVDGFRYILKIRTEQKKQGKSWLLQSVAQATFSIPSIGLGGAYYSIINRLFQENLGISNAGIHFLAVFTVLHLLFLFVFYKVIKPNLNKSIKETEERFQIV</sequence>
<dbReference type="RefSeq" id="WP_091098890.1">
    <property type="nucleotide sequence ID" value="NZ_FNXE01000021.1"/>
</dbReference>
<keyword evidence="1" id="KW-1133">Transmembrane helix</keyword>
<proteinExistence type="predicted"/>
<keyword evidence="1" id="KW-0472">Membrane</keyword>
<dbReference type="Proteomes" id="UP000199634">
    <property type="component" value="Unassembled WGS sequence"/>
</dbReference>
<keyword evidence="1" id="KW-0812">Transmembrane</keyword>
<organism evidence="2 3">
    <name type="scientific">Paenimyroides marinum</name>
    <dbReference type="NCBI Taxonomy" id="1159016"/>
    <lineage>
        <taxon>Bacteria</taxon>
        <taxon>Pseudomonadati</taxon>
        <taxon>Bacteroidota</taxon>
        <taxon>Flavobacteriia</taxon>
        <taxon>Flavobacteriales</taxon>
        <taxon>Flavobacteriaceae</taxon>
        <taxon>Paenimyroides</taxon>
    </lineage>
</organism>
<keyword evidence="3" id="KW-1185">Reference proteome</keyword>
<dbReference type="OrthoDB" id="662673at2"/>
<accession>A0A1H6LEL8</accession>